<feature type="region of interest" description="Disordered" evidence="1">
    <location>
        <begin position="1"/>
        <end position="34"/>
    </location>
</feature>
<organism evidence="2 3">
    <name type="scientific">Heterocephalus glaber</name>
    <name type="common">Naked mole rat</name>
    <dbReference type="NCBI Taxonomy" id="10181"/>
    <lineage>
        <taxon>Eukaryota</taxon>
        <taxon>Metazoa</taxon>
        <taxon>Chordata</taxon>
        <taxon>Craniata</taxon>
        <taxon>Vertebrata</taxon>
        <taxon>Euteleostomi</taxon>
        <taxon>Mammalia</taxon>
        <taxon>Eutheria</taxon>
        <taxon>Euarchontoglires</taxon>
        <taxon>Glires</taxon>
        <taxon>Rodentia</taxon>
        <taxon>Hystricomorpha</taxon>
        <taxon>Bathyergidae</taxon>
        <taxon>Heterocephalus</taxon>
    </lineage>
</organism>
<gene>
    <name evidence="3" type="primary">LOC101726552</name>
</gene>
<feature type="region of interest" description="Disordered" evidence="1">
    <location>
        <begin position="159"/>
        <end position="188"/>
    </location>
</feature>
<sequence>MRPRARQAQFRQGPGTRHPQTLEASSLTTSPPNTDVLLSEARGPDEVLCDAFVDGYVVCCSNQASHTYVHITDHFCVELPLSTRLERKLQAWLTTCSARHGKRRESKPSGGDPTADTLGWMLRDRSQGWLDTLAPDGSHSRSPLSSCLSHTLLPSSGPVPWMHNQSPSLHSGPQSSGPSLPLPPRPSASLWATTPFLSSVPISRKSLSN</sequence>
<evidence type="ECO:0000256" key="1">
    <source>
        <dbReference type="SAM" id="MobiDB-lite"/>
    </source>
</evidence>
<dbReference type="Proteomes" id="UP000694906">
    <property type="component" value="Unplaced"/>
</dbReference>
<dbReference type="GeneID" id="101726552"/>
<name>A0AAX6SWP5_HETGA</name>
<evidence type="ECO:0000313" key="2">
    <source>
        <dbReference type="Proteomes" id="UP000694906"/>
    </source>
</evidence>
<dbReference type="AlphaFoldDB" id="A0AAX6SWP5"/>
<proteinExistence type="predicted"/>
<feature type="compositionally biased region" description="Polar residues" evidence="1">
    <location>
        <begin position="18"/>
        <end position="33"/>
    </location>
</feature>
<accession>A0AAX6SWP5</accession>
<reference evidence="3" key="1">
    <citation type="submission" date="2025-08" db="UniProtKB">
        <authorList>
            <consortium name="RefSeq"/>
        </authorList>
    </citation>
    <scope>IDENTIFICATION</scope>
</reference>
<dbReference type="RefSeq" id="XP_021113610.1">
    <property type="nucleotide sequence ID" value="XM_021257951.1"/>
</dbReference>
<protein>
    <submittedName>
        <fullName evidence="3">Uncharacterized protein LOC101726552</fullName>
    </submittedName>
</protein>
<keyword evidence="2" id="KW-1185">Reference proteome</keyword>
<evidence type="ECO:0000313" key="3">
    <source>
        <dbReference type="RefSeq" id="XP_021113610.1"/>
    </source>
</evidence>
<feature type="compositionally biased region" description="Low complexity" evidence="1">
    <location>
        <begin position="166"/>
        <end position="179"/>
    </location>
</feature>